<evidence type="ECO:0000256" key="3">
    <source>
        <dbReference type="ARBA" id="ARBA00022691"/>
    </source>
</evidence>
<evidence type="ECO:0000313" key="8">
    <source>
        <dbReference type="EMBL" id="MBO0347507.1"/>
    </source>
</evidence>
<dbReference type="Gene3D" id="3.40.50.150">
    <property type="entry name" value="Vaccinia Virus protein VP39"/>
    <property type="match status" value="1"/>
</dbReference>
<feature type="binding site" evidence="5">
    <location>
        <begin position="192"/>
        <end position="195"/>
    </location>
    <ligand>
        <name>substrate</name>
    </ligand>
</feature>
<gene>
    <name evidence="5 8" type="primary">prmC</name>
    <name evidence="8" type="ORF">J0X15_19915</name>
</gene>
<dbReference type="InterPro" id="IPR002052">
    <property type="entry name" value="DNA_methylase_N6_adenine_CS"/>
</dbReference>
<dbReference type="HAMAP" id="MF_02126">
    <property type="entry name" value="RF_methyltr_PrmC"/>
    <property type="match status" value="1"/>
</dbReference>
<protein>
    <recommendedName>
        <fullName evidence="5">Release factor glutamine methyltransferase</fullName>
        <shortName evidence="5">RF MTase</shortName>
        <ecNumber evidence="5">2.1.1.297</ecNumber>
    </recommendedName>
    <alternativeName>
        <fullName evidence="5">N5-glutamine methyltransferase PrmC</fullName>
    </alternativeName>
    <alternativeName>
        <fullName evidence="5">Protein-(glutamine-N5) MTase PrmC</fullName>
    </alternativeName>
    <alternativeName>
        <fullName evidence="5">Protein-glutamine N-methyltransferase PrmC</fullName>
    </alternativeName>
</protein>
<dbReference type="InterPro" id="IPR019874">
    <property type="entry name" value="RF_methyltr_PrmC"/>
</dbReference>
<accession>A0A939ESV1</accession>
<keyword evidence="1 5" id="KW-0489">Methyltransferase</keyword>
<dbReference type="GO" id="GO:0102559">
    <property type="term" value="F:peptide chain release factor N(5)-glutamine methyltransferase activity"/>
    <property type="evidence" value="ECO:0007669"/>
    <property type="project" value="UniProtKB-EC"/>
</dbReference>
<keyword evidence="2 5" id="KW-0808">Transferase</keyword>
<feature type="binding site" evidence="5">
    <location>
        <begin position="126"/>
        <end position="130"/>
    </location>
    <ligand>
        <name>S-adenosyl-L-methionine</name>
        <dbReference type="ChEBI" id="CHEBI:59789"/>
    </ligand>
</feature>
<dbReference type="AlphaFoldDB" id="A0A939ESV1"/>
<reference evidence="8" key="1">
    <citation type="submission" date="2021-03" db="EMBL/GenBank/DDBJ databases">
        <title>Roseibium sp. CAU 1637 isolated from Incheon.</title>
        <authorList>
            <person name="Kim W."/>
        </authorList>
    </citation>
    <scope>NUCLEOTIDE SEQUENCE</scope>
    <source>
        <strain evidence="8">CAU 1637</strain>
    </source>
</reference>
<dbReference type="InterPro" id="IPR007848">
    <property type="entry name" value="Small_mtfrase_dom"/>
</dbReference>
<evidence type="ECO:0000256" key="1">
    <source>
        <dbReference type="ARBA" id="ARBA00022603"/>
    </source>
</evidence>
<comment type="caution">
    <text evidence="8">The sequence shown here is derived from an EMBL/GenBank/DDBJ whole genome shotgun (WGS) entry which is preliminary data.</text>
</comment>
<dbReference type="EMBL" id="JAFLNF010000014">
    <property type="protein sequence ID" value="MBO0347507.1"/>
    <property type="molecule type" value="Genomic_DNA"/>
</dbReference>
<dbReference type="SUPFAM" id="SSF53335">
    <property type="entry name" value="S-adenosyl-L-methionine-dependent methyltransferases"/>
    <property type="match status" value="1"/>
</dbReference>
<feature type="domain" description="Methyltransferase small" evidence="6">
    <location>
        <begin position="109"/>
        <end position="199"/>
    </location>
</feature>
<dbReference type="CDD" id="cd02440">
    <property type="entry name" value="AdoMet_MTases"/>
    <property type="match status" value="1"/>
</dbReference>
<dbReference type="NCBIfam" id="TIGR03534">
    <property type="entry name" value="RF_mod_PrmC"/>
    <property type="match status" value="1"/>
</dbReference>
<comment type="similarity">
    <text evidence="5">Belongs to the protein N5-glutamine methyltransferase family. PrmC subfamily.</text>
</comment>
<name>A0A939ESV1_9HYPH</name>
<evidence type="ECO:0000259" key="6">
    <source>
        <dbReference type="Pfam" id="PF05175"/>
    </source>
</evidence>
<feature type="domain" description="Release factor glutamine methyltransferase N-terminal" evidence="7">
    <location>
        <begin position="13"/>
        <end position="81"/>
    </location>
</feature>
<dbReference type="Gene3D" id="1.10.8.10">
    <property type="entry name" value="DNA helicase RuvA subunit, C-terminal domain"/>
    <property type="match status" value="1"/>
</dbReference>
<evidence type="ECO:0000256" key="2">
    <source>
        <dbReference type="ARBA" id="ARBA00022679"/>
    </source>
</evidence>
<feature type="binding site" evidence="5">
    <location>
        <position position="149"/>
    </location>
    <ligand>
        <name>S-adenosyl-L-methionine</name>
        <dbReference type="ChEBI" id="CHEBI:59789"/>
    </ligand>
</feature>
<evidence type="ECO:0000313" key="9">
    <source>
        <dbReference type="Proteomes" id="UP000664779"/>
    </source>
</evidence>
<dbReference type="Pfam" id="PF05175">
    <property type="entry name" value="MTS"/>
    <property type="match status" value="1"/>
</dbReference>
<dbReference type="InterPro" id="IPR040758">
    <property type="entry name" value="PrmC_N"/>
</dbReference>
<comment type="catalytic activity">
    <reaction evidence="4 5">
        <text>L-glutaminyl-[peptide chain release factor] + S-adenosyl-L-methionine = N(5)-methyl-L-glutaminyl-[peptide chain release factor] + S-adenosyl-L-homocysteine + H(+)</text>
        <dbReference type="Rhea" id="RHEA:42896"/>
        <dbReference type="Rhea" id="RHEA-COMP:10271"/>
        <dbReference type="Rhea" id="RHEA-COMP:10272"/>
        <dbReference type="ChEBI" id="CHEBI:15378"/>
        <dbReference type="ChEBI" id="CHEBI:30011"/>
        <dbReference type="ChEBI" id="CHEBI:57856"/>
        <dbReference type="ChEBI" id="CHEBI:59789"/>
        <dbReference type="ChEBI" id="CHEBI:61891"/>
        <dbReference type="EC" id="2.1.1.297"/>
    </reaction>
</comment>
<dbReference type="RefSeq" id="WP_206944731.1">
    <property type="nucleotide sequence ID" value="NZ_JAFLNF010000014.1"/>
</dbReference>
<dbReference type="GO" id="GO:0032259">
    <property type="term" value="P:methylation"/>
    <property type="evidence" value="ECO:0007669"/>
    <property type="project" value="UniProtKB-KW"/>
</dbReference>
<dbReference type="PANTHER" id="PTHR18895">
    <property type="entry name" value="HEMK METHYLTRANSFERASE"/>
    <property type="match status" value="1"/>
</dbReference>
<proteinExistence type="inferred from homology"/>
<sequence length="286" mass="30353">MADDPARSVGAVYQRLRASLREAGVATPELDARILVGEVAGIEPSQLPLHLENRLSDAELAVVAGFAAQRLDGKPVGRILGKREFWGLEFQLNDATLEPRPDTETLVEAVLRHLPANAAPVLADVGTGSGAIAIALLHEVKGAHCLAVDISSQALQQACANAARHGVAERFWPVQGDYLDAVGPQIDWIISNPPYIATSVVAGLEGEVRLHDPNRALDGGADGLAAYRALAARAAVILPKGGRIALEIGYDQADSVVKLLQKSDFKDIEIVQDLAGQDRVIVALRQ</sequence>
<feature type="binding site" evidence="5">
    <location>
        <position position="192"/>
    </location>
    <ligand>
        <name>S-adenosyl-L-methionine</name>
        <dbReference type="ChEBI" id="CHEBI:59789"/>
    </ligand>
</feature>
<dbReference type="EC" id="2.1.1.297" evidence="5"/>
<dbReference type="Pfam" id="PF17827">
    <property type="entry name" value="PrmC_N"/>
    <property type="match status" value="1"/>
</dbReference>
<organism evidence="8 9">
    <name type="scientific">Roseibium limicola</name>
    <dbReference type="NCBI Taxonomy" id="2816037"/>
    <lineage>
        <taxon>Bacteria</taxon>
        <taxon>Pseudomonadati</taxon>
        <taxon>Pseudomonadota</taxon>
        <taxon>Alphaproteobacteria</taxon>
        <taxon>Hyphomicrobiales</taxon>
        <taxon>Stappiaceae</taxon>
        <taxon>Roseibium</taxon>
    </lineage>
</organism>
<dbReference type="InterPro" id="IPR050320">
    <property type="entry name" value="N5-glutamine_MTase"/>
</dbReference>
<dbReference type="PROSITE" id="PS00092">
    <property type="entry name" value="N6_MTASE"/>
    <property type="match status" value="1"/>
</dbReference>
<dbReference type="InterPro" id="IPR004556">
    <property type="entry name" value="HemK-like"/>
</dbReference>
<dbReference type="PANTHER" id="PTHR18895:SF74">
    <property type="entry name" value="MTRF1L RELEASE FACTOR GLUTAMINE METHYLTRANSFERASE"/>
    <property type="match status" value="1"/>
</dbReference>
<comment type="function">
    <text evidence="5">Methylates the class 1 translation termination release factors RF1/PrfA and RF2/PrfB on the glutamine residue of the universally conserved GGQ motif.</text>
</comment>
<dbReference type="NCBIfam" id="TIGR00536">
    <property type="entry name" value="hemK_fam"/>
    <property type="match status" value="1"/>
</dbReference>
<dbReference type="Proteomes" id="UP000664779">
    <property type="component" value="Unassembled WGS sequence"/>
</dbReference>
<dbReference type="InterPro" id="IPR029063">
    <property type="entry name" value="SAM-dependent_MTases_sf"/>
</dbReference>
<evidence type="ECO:0000256" key="4">
    <source>
        <dbReference type="ARBA" id="ARBA00048391"/>
    </source>
</evidence>
<evidence type="ECO:0000256" key="5">
    <source>
        <dbReference type="HAMAP-Rule" id="MF_02126"/>
    </source>
</evidence>
<keyword evidence="9" id="KW-1185">Reference proteome</keyword>
<comment type="caution">
    <text evidence="5">Lacks conserved residue(s) required for the propagation of feature annotation.</text>
</comment>
<keyword evidence="3 5" id="KW-0949">S-adenosyl-L-methionine</keyword>
<dbReference type="GO" id="GO:0003676">
    <property type="term" value="F:nucleic acid binding"/>
    <property type="evidence" value="ECO:0007669"/>
    <property type="project" value="InterPro"/>
</dbReference>
<evidence type="ECO:0000259" key="7">
    <source>
        <dbReference type="Pfam" id="PF17827"/>
    </source>
</evidence>